<dbReference type="Proteomes" id="UP000507962">
    <property type="component" value="Unassembled WGS sequence"/>
</dbReference>
<evidence type="ECO:0008006" key="4">
    <source>
        <dbReference type="Google" id="ProtNLM"/>
    </source>
</evidence>
<evidence type="ECO:0000313" key="2">
    <source>
        <dbReference type="EMBL" id="VFQ46326.1"/>
    </source>
</evidence>
<protein>
    <recommendedName>
        <fullName evidence="4">LysM domain-containing protein</fullName>
    </recommendedName>
</protein>
<feature type="compositionally biased region" description="Basic and acidic residues" evidence="1">
    <location>
        <begin position="9"/>
        <end position="21"/>
    </location>
</feature>
<reference evidence="2 3" key="1">
    <citation type="submission" date="2019-03" db="EMBL/GenBank/DDBJ databases">
        <authorList>
            <person name="Nijsse B."/>
        </authorList>
    </citation>
    <scope>NUCLEOTIDE SEQUENCE [LARGE SCALE GENOMIC DNA]</scope>
    <source>
        <strain evidence="2">Desulfoluna butyratoxydans MSL71</strain>
    </source>
</reference>
<name>A0A4U8YQ18_9BACT</name>
<evidence type="ECO:0000256" key="1">
    <source>
        <dbReference type="SAM" id="MobiDB-lite"/>
    </source>
</evidence>
<sequence length="183" mass="20049">MFFKHSRYKNQETEVGPDARGRKLSSVSLRLTPVTTGTVRHTLTDADRLDHLSWTCYRTPQLWWHIADANPEFLSPLELMGDGPFRTVRIPMGSGNTAPPPGRSDLLRRLTALPGVEDVLMDETGEPLPTEAADAPEATLIICYNRLTTSPEELVAAVTEAGWIAGTAQPVERTGKSIALADL</sequence>
<dbReference type="AlphaFoldDB" id="A0A4U8YQ18"/>
<proteinExistence type="predicted"/>
<dbReference type="RefSeq" id="WP_180143881.1">
    <property type="nucleotide sequence ID" value="NZ_CAADHO010000008.1"/>
</dbReference>
<evidence type="ECO:0000313" key="3">
    <source>
        <dbReference type="Proteomes" id="UP000507962"/>
    </source>
</evidence>
<accession>A0A4U8YQ18</accession>
<keyword evidence="3" id="KW-1185">Reference proteome</keyword>
<organism evidence="2 3">
    <name type="scientific">Desulfoluna butyratoxydans</name>
    <dbReference type="NCBI Taxonomy" id="231438"/>
    <lineage>
        <taxon>Bacteria</taxon>
        <taxon>Pseudomonadati</taxon>
        <taxon>Thermodesulfobacteriota</taxon>
        <taxon>Desulfobacteria</taxon>
        <taxon>Desulfobacterales</taxon>
        <taxon>Desulfolunaceae</taxon>
        <taxon>Desulfoluna</taxon>
    </lineage>
</organism>
<feature type="region of interest" description="Disordered" evidence="1">
    <location>
        <begin position="1"/>
        <end position="21"/>
    </location>
</feature>
<gene>
    <name evidence="2" type="ORF">MSL71_39900</name>
</gene>
<dbReference type="EMBL" id="CAADHO010000008">
    <property type="protein sequence ID" value="VFQ46326.1"/>
    <property type="molecule type" value="Genomic_DNA"/>
</dbReference>